<dbReference type="PANTHER" id="PTHR42847">
    <property type="entry name" value="ALKANESULFONATE MONOOXYGENASE"/>
    <property type="match status" value="1"/>
</dbReference>
<dbReference type="GO" id="GO:0008726">
    <property type="term" value="F:alkanesulfonate monooxygenase activity"/>
    <property type="evidence" value="ECO:0007669"/>
    <property type="project" value="TreeGrafter"/>
</dbReference>
<evidence type="ECO:0000256" key="4">
    <source>
        <dbReference type="ARBA" id="ARBA00023033"/>
    </source>
</evidence>
<evidence type="ECO:0000259" key="5">
    <source>
        <dbReference type="Pfam" id="PF00296"/>
    </source>
</evidence>
<dbReference type="Gene3D" id="3.20.20.30">
    <property type="entry name" value="Luciferase-like domain"/>
    <property type="match status" value="1"/>
</dbReference>
<dbReference type="GO" id="GO:0046306">
    <property type="term" value="P:alkanesulfonate catabolic process"/>
    <property type="evidence" value="ECO:0007669"/>
    <property type="project" value="TreeGrafter"/>
</dbReference>
<dbReference type="PANTHER" id="PTHR42847:SF4">
    <property type="entry name" value="ALKANESULFONATE MONOOXYGENASE-RELATED"/>
    <property type="match status" value="1"/>
</dbReference>
<keyword evidence="2" id="KW-0288">FMN</keyword>
<dbReference type="InterPro" id="IPR036661">
    <property type="entry name" value="Luciferase-like_sf"/>
</dbReference>
<proteinExistence type="predicted"/>
<dbReference type="Proteomes" id="UP000269289">
    <property type="component" value="Unassembled WGS sequence"/>
</dbReference>
<keyword evidence="3" id="KW-0560">Oxidoreductase</keyword>
<dbReference type="InterPro" id="IPR019921">
    <property type="entry name" value="Lucif-like_OxRdtase_Rv2161c"/>
</dbReference>
<dbReference type="AlphaFoldDB" id="A0A3M2JCY3"/>
<gene>
    <name evidence="6" type="ORF">EBM89_10325</name>
</gene>
<keyword evidence="1" id="KW-0285">Flavoprotein</keyword>
<name>A0A3M2JCY3_9CELL</name>
<reference evidence="6 7" key="1">
    <citation type="submission" date="2018-10" db="EMBL/GenBank/DDBJ databases">
        <title>Isolation, diversity and antifungal activity of actinobacteria from wheat.</title>
        <authorList>
            <person name="Han C."/>
        </authorList>
    </citation>
    <scope>NUCLEOTIDE SEQUENCE [LARGE SCALE GENOMIC DNA]</scope>
    <source>
        <strain evidence="6 7">NEAU-YY56</strain>
    </source>
</reference>
<protein>
    <submittedName>
        <fullName evidence="6">LLM class flavin-dependent oxidoreductase</fullName>
    </submittedName>
</protein>
<accession>A0A3M2JCY3</accession>
<organism evidence="6 7">
    <name type="scientific">Cellulomonas triticagri</name>
    <dbReference type="NCBI Taxonomy" id="2483352"/>
    <lineage>
        <taxon>Bacteria</taxon>
        <taxon>Bacillati</taxon>
        <taxon>Actinomycetota</taxon>
        <taxon>Actinomycetes</taxon>
        <taxon>Micrococcales</taxon>
        <taxon>Cellulomonadaceae</taxon>
        <taxon>Cellulomonas</taxon>
    </lineage>
</organism>
<dbReference type="Pfam" id="PF00296">
    <property type="entry name" value="Bac_luciferase"/>
    <property type="match status" value="1"/>
</dbReference>
<dbReference type="NCBIfam" id="TIGR03619">
    <property type="entry name" value="F420_Rv2161c"/>
    <property type="match status" value="1"/>
</dbReference>
<dbReference type="InterPro" id="IPR011251">
    <property type="entry name" value="Luciferase-like_dom"/>
</dbReference>
<dbReference type="EMBL" id="RFFI01000049">
    <property type="protein sequence ID" value="RMI09433.1"/>
    <property type="molecule type" value="Genomic_DNA"/>
</dbReference>
<evidence type="ECO:0000313" key="6">
    <source>
        <dbReference type="EMBL" id="RMI09433.1"/>
    </source>
</evidence>
<dbReference type="OrthoDB" id="143323at2"/>
<evidence type="ECO:0000256" key="3">
    <source>
        <dbReference type="ARBA" id="ARBA00023002"/>
    </source>
</evidence>
<dbReference type="InterPro" id="IPR050172">
    <property type="entry name" value="SsuD_RutA_monooxygenase"/>
</dbReference>
<feature type="domain" description="Luciferase-like" evidence="5">
    <location>
        <begin position="1"/>
        <end position="303"/>
    </location>
</feature>
<sequence length="350" mass="37751">MKFGLGVPTGTEGLMYPVPYADPEQAVRLAVEAERLGFDSVWGNDHVTTQQYVRAEFDAPPRFYDPYLYLSYVAACTSRLRLATAITVMAFRHPVVAAKQAATLDQLSGGRFILGVGIGAYREETDAMWPGNTLHRGRQAEEFLASLETLLRDRRSSFHGEFLQFEDVESFPKPAQATLPILSGGNAVGSKQRAARYGTGWLPAVLSPAEVAAGLADIRREAEAIGRVLPADFDVAPQLSVAMGTSEADAMARFERTQLHQHMRSLSKSTLKGQQDGFAARNLVGSTAQIQDQVHAYAEAGVTTLSALLFACTTVDETLDQMARFAEEVIAPVNAGTTSTTSTTTAGDAL</sequence>
<dbReference type="RefSeq" id="WP_122149352.1">
    <property type="nucleotide sequence ID" value="NZ_RFFI01000049.1"/>
</dbReference>
<dbReference type="SUPFAM" id="SSF51679">
    <property type="entry name" value="Bacterial luciferase-like"/>
    <property type="match status" value="1"/>
</dbReference>
<keyword evidence="4" id="KW-0503">Monooxygenase</keyword>
<evidence type="ECO:0000313" key="7">
    <source>
        <dbReference type="Proteomes" id="UP000269289"/>
    </source>
</evidence>
<comment type="caution">
    <text evidence="6">The sequence shown here is derived from an EMBL/GenBank/DDBJ whole genome shotgun (WGS) entry which is preliminary data.</text>
</comment>
<evidence type="ECO:0000256" key="2">
    <source>
        <dbReference type="ARBA" id="ARBA00022643"/>
    </source>
</evidence>
<keyword evidence="7" id="KW-1185">Reference proteome</keyword>
<evidence type="ECO:0000256" key="1">
    <source>
        <dbReference type="ARBA" id="ARBA00022630"/>
    </source>
</evidence>